<organism evidence="2">
    <name type="scientific">uncultured Gemmatimonadota bacterium</name>
    <dbReference type="NCBI Taxonomy" id="203437"/>
    <lineage>
        <taxon>Bacteria</taxon>
        <taxon>Pseudomonadati</taxon>
        <taxon>Gemmatimonadota</taxon>
        <taxon>environmental samples</taxon>
    </lineage>
</organism>
<keyword evidence="1" id="KW-1133">Transmembrane helix</keyword>
<proteinExistence type="predicted"/>
<feature type="transmembrane region" description="Helical" evidence="1">
    <location>
        <begin position="349"/>
        <end position="371"/>
    </location>
</feature>
<keyword evidence="1" id="KW-0472">Membrane</keyword>
<keyword evidence="1" id="KW-0812">Transmembrane</keyword>
<dbReference type="AlphaFoldDB" id="A0A6J4MCC9"/>
<protein>
    <recommendedName>
        <fullName evidence="3">DUF155 domain-containing protein</fullName>
    </recommendedName>
</protein>
<gene>
    <name evidence="2" type="ORF">AVDCRST_MAG68-4425</name>
</gene>
<reference evidence="2" key="1">
    <citation type="submission" date="2020-02" db="EMBL/GenBank/DDBJ databases">
        <authorList>
            <person name="Meier V. D."/>
        </authorList>
    </citation>
    <scope>NUCLEOTIDE SEQUENCE</scope>
    <source>
        <strain evidence="2">AVDCRST_MAG68</strain>
    </source>
</reference>
<evidence type="ECO:0000313" key="2">
    <source>
        <dbReference type="EMBL" id="CAA9355948.1"/>
    </source>
</evidence>
<sequence length="372" mass="41655">MTSPPPPSVRRGHVEVLRIFDVADDIDLRRVEELLAGRQNYARIRLARVAPKAIAFGDPPIVTDLLAPAVEVLGVRCDTRATARIHSFGVVSVSLEVRLPRVMPWAEWEAFAREAEREAVALPFWRGHLQGLLDAMRPAMHDPSPVRLEEDYAIVTVRELDPPLSAAELQEAVDLVPLLAHERRPLSAAARAEVLRHAHGYYLDDLVILTWDRAFVLEPSDDDDIADVLEVANAQLLELRVYDALMDAELPRTYQAAAAVQGRRARLSGQYSRTAHQMRALVAEVTEITEKVDNALKVTEDVYLARVYSSALELFRVRFWAASIDHKLGLIRDTYTALYDEAVATRAEWLEAAIVLLIVLELVIAFAGELLR</sequence>
<dbReference type="EMBL" id="CADCTW010000187">
    <property type="protein sequence ID" value="CAA9355948.1"/>
    <property type="molecule type" value="Genomic_DNA"/>
</dbReference>
<evidence type="ECO:0008006" key="3">
    <source>
        <dbReference type="Google" id="ProtNLM"/>
    </source>
</evidence>
<evidence type="ECO:0000256" key="1">
    <source>
        <dbReference type="SAM" id="Phobius"/>
    </source>
</evidence>
<accession>A0A6J4MCC9</accession>
<name>A0A6J4MCC9_9BACT</name>